<reference evidence="3" key="1">
    <citation type="submission" date="2010-07" db="EMBL/GenBank/DDBJ databases">
        <authorList>
            <person name="Muzny D."/>
            <person name="Qin X."/>
            <person name="Deng J."/>
            <person name="Jiang H."/>
            <person name="Liu Y."/>
            <person name="Qu J."/>
            <person name="Song X.-Z."/>
            <person name="Zhang L."/>
            <person name="Thornton R."/>
            <person name="Coyle M."/>
            <person name="Francisco L."/>
            <person name="Jackson L."/>
            <person name="Javaid M."/>
            <person name="Korchina V."/>
            <person name="Kovar C."/>
            <person name="Mata R."/>
            <person name="Mathew T."/>
            <person name="Ngo R."/>
            <person name="Nguyen L."/>
            <person name="Nguyen N."/>
            <person name="Okwuonu G."/>
            <person name="Ongeri F."/>
            <person name="Pham C."/>
            <person name="Simmons D."/>
            <person name="Wilczek-Boney K."/>
            <person name="Hale W."/>
            <person name="Jakkamsetti A."/>
            <person name="Pham P."/>
            <person name="Ruth R."/>
            <person name="San Lucas F."/>
            <person name="Warren J."/>
            <person name="Zhang J."/>
            <person name="Zhao Z."/>
            <person name="Zhou C."/>
            <person name="Zhu D."/>
            <person name="Lee S."/>
            <person name="Bess C."/>
            <person name="Blankenburg K."/>
            <person name="Forbes L."/>
            <person name="Fu Q."/>
            <person name="Gubbala S."/>
            <person name="Hirani K."/>
            <person name="Jayaseelan J.C."/>
            <person name="Lara F."/>
            <person name="Munidasa M."/>
            <person name="Palculict T."/>
            <person name="Patil S."/>
            <person name="Pu L.-L."/>
            <person name="Saada N."/>
            <person name="Tang L."/>
            <person name="Weissenberger G."/>
            <person name="Zhu Y."/>
            <person name="Hemphill L."/>
            <person name="Shang Y."/>
            <person name="Youmans B."/>
            <person name="Ayvaz T."/>
            <person name="Ross M."/>
            <person name="Santibanez J."/>
            <person name="Aqrawi P."/>
            <person name="Gross S."/>
            <person name="Joshi V."/>
            <person name="Fowler G."/>
            <person name="Nazareth L."/>
            <person name="Reid J."/>
            <person name="Worley K."/>
            <person name="Petrosino J."/>
            <person name="Highlander S."/>
            <person name="Gibbs R."/>
        </authorList>
    </citation>
    <scope>NUCLEOTIDE SEQUENCE [LARGE SCALE GENOMIC DNA]</scope>
    <source>
        <strain evidence="3">DSM 20284</strain>
    </source>
</reference>
<proteinExistence type="predicted"/>
<dbReference type="HOGENOM" id="CLU_029375_6_3_9"/>
<gene>
    <name evidence="3" type="ORF">HMPREF0623_1395</name>
</gene>
<protein>
    <submittedName>
        <fullName evidence="3">X-Pro dipeptidyl-peptidase (S15 family)</fullName>
    </submittedName>
</protein>
<evidence type="ECO:0000256" key="1">
    <source>
        <dbReference type="SAM" id="Phobius"/>
    </source>
</evidence>
<keyword evidence="1" id="KW-0812">Transmembrane</keyword>
<feature type="domain" description="AB hydrolase-1" evidence="2">
    <location>
        <begin position="117"/>
        <end position="316"/>
    </location>
</feature>
<dbReference type="PANTHER" id="PTHR43358:SF4">
    <property type="entry name" value="ALPHA_BETA HYDROLASE FOLD-1 DOMAIN-CONTAINING PROTEIN"/>
    <property type="match status" value="1"/>
</dbReference>
<dbReference type="PANTHER" id="PTHR43358">
    <property type="entry name" value="ALPHA/BETA-HYDROLASE"/>
    <property type="match status" value="1"/>
</dbReference>
<name>E0NH72_PEDAC</name>
<dbReference type="InterPro" id="IPR052920">
    <property type="entry name" value="DNA-binding_regulatory"/>
</dbReference>
<dbReference type="SUPFAM" id="SSF53474">
    <property type="entry name" value="alpha/beta-Hydrolases"/>
    <property type="match status" value="1"/>
</dbReference>
<dbReference type="InterPro" id="IPR000073">
    <property type="entry name" value="AB_hydrolase_1"/>
</dbReference>
<keyword evidence="4" id="KW-1185">Reference proteome</keyword>
<feature type="transmembrane region" description="Helical" evidence="1">
    <location>
        <begin position="29"/>
        <end position="55"/>
    </location>
</feature>
<dbReference type="eggNOG" id="COG1073">
    <property type="taxonomic scope" value="Bacteria"/>
</dbReference>
<dbReference type="Pfam" id="PF12697">
    <property type="entry name" value="Abhydrolase_6"/>
    <property type="match status" value="1"/>
</dbReference>
<dbReference type="Gene3D" id="3.40.50.1820">
    <property type="entry name" value="alpha/beta hydrolase"/>
    <property type="match status" value="1"/>
</dbReference>
<organism evidence="3 4">
    <name type="scientific">Pediococcus acidilactici DSM 20284</name>
    <dbReference type="NCBI Taxonomy" id="862514"/>
    <lineage>
        <taxon>Bacteria</taxon>
        <taxon>Bacillati</taxon>
        <taxon>Bacillota</taxon>
        <taxon>Bacilli</taxon>
        <taxon>Lactobacillales</taxon>
        <taxon>Lactobacillaceae</taxon>
        <taxon>Pediococcus</taxon>
        <taxon>Pediococcus acidilactici group</taxon>
    </lineage>
</organism>
<dbReference type="EMBL" id="AEEG01000006">
    <property type="protein sequence ID" value="EFL95218.1"/>
    <property type="molecule type" value="Genomic_DNA"/>
</dbReference>
<sequence length="336" mass="38123">MKESKFLLQKNDFLRKDKEPQKMKRSTKYVLAGLGAALVGVTAGMGIGGYASFLVGIKNTEKAKNRAIERSESEDNDALNLAWFNQQHPETIQMLSEDGLQLKASFIRQPQPTKHTVILAHGYHHARRQMIPYAKIFYELGYNVLMPDARSHGESEGNLIGFGWLDRRDYVRWVQRAVMLTNADEKIVLMGISMGAATVIAAAGEPDIASNVVAVIEDSSFNRLDQQFRHRLKRYYHLPPRELALIASLLTEKEAGYSFKEADIEAQIKKVRVPIMFIHGEADRFVPIEMLDDLVEAAQVPSRVYLVNQADHVQALKADPKRYREEVAHFLEKFVK</sequence>
<dbReference type="InterPro" id="IPR029058">
    <property type="entry name" value="AB_hydrolase_fold"/>
</dbReference>
<comment type="caution">
    <text evidence="3">The sequence shown here is derived from an EMBL/GenBank/DDBJ whole genome shotgun (WGS) entry which is preliminary data.</text>
</comment>
<keyword evidence="1" id="KW-0472">Membrane</keyword>
<keyword evidence="1" id="KW-1133">Transmembrane helix</keyword>
<accession>E0NH72</accession>
<dbReference type="Proteomes" id="UP000004470">
    <property type="component" value="Unassembled WGS sequence"/>
</dbReference>
<evidence type="ECO:0000313" key="3">
    <source>
        <dbReference type="EMBL" id="EFL95218.1"/>
    </source>
</evidence>
<dbReference type="AlphaFoldDB" id="E0NH72"/>
<evidence type="ECO:0000313" key="4">
    <source>
        <dbReference type="Proteomes" id="UP000004470"/>
    </source>
</evidence>
<evidence type="ECO:0000259" key="2">
    <source>
        <dbReference type="Pfam" id="PF12697"/>
    </source>
</evidence>